<keyword evidence="2" id="KW-1133">Transmembrane helix</keyword>
<evidence type="ECO:0000313" key="5">
    <source>
        <dbReference type="Proteomes" id="UP001303115"/>
    </source>
</evidence>
<keyword evidence="2" id="KW-0812">Transmembrane</keyword>
<protein>
    <submittedName>
        <fullName evidence="4">Uncharacterized protein</fullName>
    </submittedName>
</protein>
<dbReference type="Proteomes" id="UP001303115">
    <property type="component" value="Unassembled WGS sequence"/>
</dbReference>
<feature type="compositionally biased region" description="Low complexity" evidence="1">
    <location>
        <begin position="111"/>
        <end position="146"/>
    </location>
</feature>
<feature type="chain" id="PRO_5043009043" evidence="3">
    <location>
        <begin position="17"/>
        <end position="482"/>
    </location>
</feature>
<name>A0AAN6PIX4_9PEZI</name>
<keyword evidence="5" id="KW-1185">Reference proteome</keyword>
<feature type="compositionally biased region" description="Low complexity" evidence="1">
    <location>
        <begin position="174"/>
        <end position="185"/>
    </location>
</feature>
<gene>
    <name evidence="4" type="ORF">C8A01DRAFT_34321</name>
</gene>
<dbReference type="EMBL" id="MU854354">
    <property type="protein sequence ID" value="KAK4041597.1"/>
    <property type="molecule type" value="Genomic_DNA"/>
</dbReference>
<feature type="compositionally biased region" description="Low complexity" evidence="1">
    <location>
        <begin position="208"/>
        <end position="233"/>
    </location>
</feature>
<feature type="region of interest" description="Disordered" evidence="1">
    <location>
        <begin position="208"/>
        <end position="240"/>
    </location>
</feature>
<feature type="region of interest" description="Disordered" evidence="1">
    <location>
        <begin position="375"/>
        <end position="396"/>
    </location>
</feature>
<sequence length="482" mass="47441">MLVIRVLWLQAALAAAQLLDLNGLLGGGDGAGTSAVEGQGAAETTSPGGSVDGAAGNNAAAGGGLLDPLLDPIIGPTGLLGNNDAVVATTAAEAQDPPAATSAELAPDPEPTQVEPAETAAPEPTAAPEATPEPTTQEPAPATEQAPPAPTEDQSPPAEEQQQPTLVPVPVPVPEASTAPAAAPAPATSAAAAPVASSSNAGVVPVPNPVATSSAGQTAAPAPSTSTPAQSAGQQPATGEQVRIPITASGTTFMSVFVPPSPTGRVAVIDGADNNLNTNPSGGGGGQTGTSPNNNPNESDTTLSDNPAGNANTALTGAGPGTDLSNPTAEKGIQSADTSGLSLPTKIGIGVGAGAGTVLLVVVLILVLWKRRMGRGPPSVMGGDSERGGATPTPQEKAKMDWESEHDVAFDFGGFFRERAQGGGGEGKTTTRGKLVVVNGADEVDRLPAFETSLQQHQRQRSVAELDGGEVAGYRGVVGVGR</sequence>
<accession>A0AAN6PIX4</accession>
<feature type="region of interest" description="Disordered" evidence="1">
    <location>
        <begin position="93"/>
        <end position="185"/>
    </location>
</feature>
<evidence type="ECO:0000256" key="1">
    <source>
        <dbReference type="SAM" id="MobiDB-lite"/>
    </source>
</evidence>
<reference evidence="5" key="1">
    <citation type="journal article" date="2023" name="Mol. Phylogenet. Evol.">
        <title>Genome-scale phylogeny and comparative genomics of the fungal order Sordariales.</title>
        <authorList>
            <person name="Hensen N."/>
            <person name="Bonometti L."/>
            <person name="Westerberg I."/>
            <person name="Brannstrom I.O."/>
            <person name="Guillou S."/>
            <person name="Cros-Aarteil S."/>
            <person name="Calhoun S."/>
            <person name="Haridas S."/>
            <person name="Kuo A."/>
            <person name="Mondo S."/>
            <person name="Pangilinan J."/>
            <person name="Riley R."/>
            <person name="LaButti K."/>
            <person name="Andreopoulos B."/>
            <person name="Lipzen A."/>
            <person name="Chen C."/>
            <person name="Yan M."/>
            <person name="Daum C."/>
            <person name="Ng V."/>
            <person name="Clum A."/>
            <person name="Steindorff A."/>
            <person name="Ohm R.A."/>
            <person name="Martin F."/>
            <person name="Silar P."/>
            <person name="Natvig D.O."/>
            <person name="Lalanne C."/>
            <person name="Gautier V."/>
            <person name="Ament-Velasquez S.L."/>
            <person name="Kruys A."/>
            <person name="Hutchinson M.I."/>
            <person name="Powell A.J."/>
            <person name="Barry K."/>
            <person name="Miller A.N."/>
            <person name="Grigoriev I.V."/>
            <person name="Debuchy R."/>
            <person name="Gladieux P."/>
            <person name="Hiltunen Thoren M."/>
            <person name="Johannesson H."/>
        </authorList>
    </citation>
    <scope>NUCLEOTIDE SEQUENCE [LARGE SCALE GENOMIC DNA]</scope>
    <source>
        <strain evidence="5">CBS 284.82</strain>
    </source>
</reference>
<dbReference type="AlphaFoldDB" id="A0AAN6PIX4"/>
<evidence type="ECO:0000256" key="3">
    <source>
        <dbReference type="SAM" id="SignalP"/>
    </source>
</evidence>
<feature type="compositionally biased region" description="Low complexity" evidence="1">
    <location>
        <begin position="306"/>
        <end position="317"/>
    </location>
</feature>
<keyword evidence="3" id="KW-0732">Signal</keyword>
<feature type="region of interest" description="Disordered" evidence="1">
    <location>
        <begin position="267"/>
        <end position="340"/>
    </location>
</feature>
<organism evidence="4 5">
    <name type="scientific">Parachaetomium inaequale</name>
    <dbReference type="NCBI Taxonomy" id="2588326"/>
    <lineage>
        <taxon>Eukaryota</taxon>
        <taxon>Fungi</taxon>
        <taxon>Dikarya</taxon>
        <taxon>Ascomycota</taxon>
        <taxon>Pezizomycotina</taxon>
        <taxon>Sordariomycetes</taxon>
        <taxon>Sordariomycetidae</taxon>
        <taxon>Sordariales</taxon>
        <taxon>Chaetomiaceae</taxon>
        <taxon>Parachaetomium</taxon>
    </lineage>
</organism>
<feature type="signal peptide" evidence="3">
    <location>
        <begin position="1"/>
        <end position="16"/>
    </location>
</feature>
<feature type="region of interest" description="Disordered" evidence="1">
    <location>
        <begin position="35"/>
        <end position="55"/>
    </location>
</feature>
<evidence type="ECO:0000313" key="4">
    <source>
        <dbReference type="EMBL" id="KAK4041597.1"/>
    </source>
</evidence>
<keyword evidence="2" id="KW-0472">Membrane</keyword>
<comment type="caution">
    <text evidence="4">The sequence shown here is derived from an EMBL/GenBank/DDBJ whole genome shotgun (WGS) entry which is preliminary data.</text>
</comment>
<evidence type="ECO:0000256" key="2">
    <source>
        <dbReference type="SAM" id="Phobius"/>
    </source>
</evidence>
<feature type="transmembrane region" description="Helical" evidence="2">
    <location>
        <begin position="347"/>
        <end position="369"/>
    </location>
</feature>
<proteinExistence type="predicted"/>